<evidence type="ECO:0000256" key="5">
    <source>
        <dbReference type="ARBA" id="ARBA00023136"/>
    </source>
</evidence>
<evidence type="ECO:0000256" key="7">
    <source>
        <dbReference type="ARBA" id="ARBA00023170"/>
    </source>
</evidence>
<dbReference type="InterPro" id="IPR013783">
    <property type="entry name" value="Ig-like_fold"/>
</dbReference>
<name>A0ABM4FKL4_9AVES</name>
<evidence type="ECO:0000256" key="4">
    <source>
        <dbReference type="ARBA" id="ARBA00022989"/>
    </source>
</evidence>
<protein>
    <submittedName>
        <fullName evidence="13">Cytokine receptor common subunit beta</fullName>
    </submittedName>
</protein>
<evidence type="ECO:0000256" key="6">
    <source>
        <dbReference type="ARBA" id="ARBA00023157"/>
    </source>
</evidence>
<dbReference type="PANTHER" id="PTHR23037">
    <property type="entry name" value="CYTOKINE RECEPTOR"/>
    <property type="match status" value="1"/>
</dbReference>
<dbReference type="SMART" id="SM00060">
    <property type="entry name" value="FN3"/>
    <property type="match status" value="3"/>
</dbReference>
<evidence type="ECO:0000256" key="1">
    <source>
        <dbReference type="ARBA" id="ARBA00004479"/>
    </source>
</evidence>
<feature type="signal peptide" evidence="10">
    <location>
        <begin position="1"/>
        <end position="21"/>
    </location>
</feature>
<dbReference type="PANTHER" id="PTHR23037:SF22">
    <property type="entry name" value="CYTOKINE RECEPTOR COMMON SUBUNIT BETA"/>
    <property type="match status" value="1"/>
</dbReference>
<accession>A0ABM4FKL4</accession>
<reference evidence="12" key="1">
    <citation type="submission" date="2025-05" db="UniProtKB">
        <authorList>
            <consortium name="RefSeq"/>
        </authorList>
    </citation>
    <scope>NUCLEOTIDE SEQUENCE [LARGE SCALE GENOMIC DNA]</scope>
</reference>
<dbReference type="SUPFAM" id="SSF49265">
    <property type="entry name" value="Fibronectin type III"/>
    <property type="match status" value="4"/>
</dbReference>
<dbReference type="GeneID" id="106488250"/>
<proteinExistence type="predicted"/>
<keyword evidence="7 13" id="KW-0675">Receptor</keyword>
<dbReference type="Pfam" id="PF00041">
    <property type="entry name" value="fn3"/>
    <property type="match status" value="1"/>
</dbReference>
<evidence type="ECO:0000313" key="12">
    <source>
        <dbReference type="Proteomes" id="UP001652627"/>
    </source>
</evidence>
<dbReference type="PROSITE" id="PS50853">
    <property type="entry name" value="FN3"/>
    <property type="match status" value="2"/>
</dbReference>
<dbReference type="Gene3D" id="2.60.40.10">
    <property type="entry name" value="Immunoglobulins"/>
    <property type="match status" value="4"/>
</dbReference>
<sequence>MSMKEICSLLLSLHFVFSVQAIRESVPMQNLSCYNDYNSQVICTWMEHSEAHVFLGMTLYRRDNSEMKNEEMHCKPQAENEFHKAPKSYIHWVCRSTVNSFGIGVDDIYSFKPNKILQAELNVHLFQTVQPLPPQNLSISLMRSGDFLLTWKVADGNQGLGNALEYEVAYKQEWESWEKAASLSLSNTTHCHLSHEGLVPGSTYVARVRARPGQTSGFSGQYSEWSMEASWETPEGGIQPRNLRCLFNSVDRLTCSWEVKKEIITSVLFGLFFRATSASAEEECSPVHEKTLPRDPYVVQSCEITVTNTSSQSQYHVAVRTKTEEKLIEAYRNIKVLPPANVSVTMRENQEYELRWIKHTLRYSFIKQRYEVQYWKHNQEEKTLQRINISNDEPPFIFTLQMLESSTQYRGRMRARVNTPPDYKGPWSEWSEEFTWETENVLSPVVLPVVLPAIIIALLIIAHCSYKYFLRKKKSWEENIPNPSKSLLIQSYLGKVHLGNWLTNSQLDFNKHNFSEKMEQASFLQVVDRQTKTLAESPEGQAEKAEVSLVVLDPQNVYHALDVPEDAAVVCPPSQMADPSFPVSRENSADASIASQTAMPCFDFNGPYLYSPVMSSQPDMHQALQAVPAGIHGKSVSLQYVTLPKEACPQAPQRQAQPGALPLQPFLLPDQKEMMQHLSNGEEISPAQPACGKCMNVRPEGQKSPVALSCTGSPQQCSLGYITTDSLLLPSVRDTSHLAPVTDGEVASDSQEIQPPDDCSCYEFSPGKSGVMVAVSDQTPNPCPELHLDAFGDYLTVPPGPHGLSESTNISLPVLQKGKNLPKEQPLSEGNLVVLNPDSTEPVFLCEVGDYCFPSLKPSEKMCISQEDPQVKKPSEGRTAPGKPVSDDESITGKEQNVSKMQAIHLFKSLKSEDYFSWQQSSRITEIC</sequence>
<evidence type="ECO:0000313" key="13">
    <source>
        <dbReference type="RefSeq" id="XP_067165493.1"/>
    </source>
</evidence>
<keyword evidence="8" id="KW-0325">Glycoprotein</keyword>
<keyword evidence="2" id="KW-0812">Transmembrane</keyword>
<keyword evidence="5" id="KW-0472">Membrane</keyword>
<dbReference type="InterPro" id="IPR036116">
    <property type="entry name" value="FN3_sf"/>
</dbReference>
<keyword evidence="4" id="KW-1133">Transmembrane helix</keyword>
<dbReference type="CDD" id="cd00063">
    <property type="entry name" value="FN3"/>
    <property type="match status" value="2"/>
</dbReference>
<organism evidence="12 13">
    <name type="scientific">Apteryx mantelli</name>
    <name type="common">North Island brown kiwi</name>
    <dbReference type="NCBI Taxonomy" id="2696672"/>
    <lineage>
        <taxon>Eukaryota</taxon>
        <taxon>Metazoa</taxon>
        <taxon>Chordata</taxon>
        <taxon>Craniata</taxon>
        <taxon>Vertebrata</taxon>
        <taxon>Euteleostomi</taxon>
        <taxon>Archelosauria</taxon>
        <taxon>Archosauria</taxon>
        <taxon>Dinosauria</taxon>
        <taxon>Saurischia</taxon>
        <taxon>Theropoda</taxon>
        <taxon>Coelurosauria</taxon>
        <taxon>Aves</taxon>
        <taxon>Palaeognathae</taxon>
        <taxon>Apterygiformes</taxon>
        <taxon>Apterygidae</taxon>
        <taxon>Apteryx</taxon>
    </lineage>
</organism>
<keyword evidence="12" id="KW-1185">Reference proteome</keyword>
<feature type="domain" description="Fibronectin type-III" evidence="11">
    <location>
        <begin position="338"/>
        <end position="441"/>
    </location>
</feature>
<dbReference type="Pfam" id="PF21460">
    <property type="entry name" value="IL3Rb_N"/>
    <property type="match status" value="1"/>
</dbReference>
<evidence type="ECO:0000256" key="9">
    <source>
        <dbReference type="SAM" id="MobiDB-lite"/>
    </source>
</evidence>
<dbReference type="Proteomes" id="UP001652627">
    <property type="component" value="Chromosome 1"/>
</dbReference>
<gene>
    <name evidence="13" type="primary">CSF2RB</name>
</gene>
<keyword evidence="6" id="KW-1015">Disulfide bond</keyword>
<evidence type="ECO:0000256" key="2">
    <source>
        <dbReference type="ARBA" id="ARBA00022692"/>
    </source>
</evidence>
<feature type="chain" id="PRO_5045864403" evidence="10">
    <location>
        <begin position="22"/>
        <end position="928"/>
    </location>
</feature>
<dbReference type="InterPro" id="IPR048668">
    <property type="entry name" value="IL3RB_N"/>
</dbReference>
<keyword evidence="3 10" id="KW-0732">Signal</keyword>
<dbReference type="RefSeq" id="XP_067165493.1">
    <property type="nucleotide sequence ID" value="XM_067309392.1"/>
</dbReference>
<evidence type="ECO:0000256" key="8">
    <source>
        <dbReference type="ARBA" id="ARBA00023180"/>
    </source>
</evidence>
<comment type="subcellular location">
    <subcellularLocation>
        <location evidence="1">Membrane</location>
        <topology evidence="1">Single-pass type I membrane protein</topology>
    </subcellularLocation>
</comment>
<evidence type="ECO:0000259" key="11">
    <source>
        <dbReference type="PROSITE" id="PS50853"/>
    </source>
</evidence>
<evidence type="ECO:0000256" key="10">
    <source>
        <dbReference type="SAM" id="SignalP"/>
    </source>
</evidence>
<dbReference type="InterPro" id="IPR003961">
    <property type="entry name" value="FN3_dom"/>
</dbReference>
<evidence type="ECO:0000256" key="3">
    <source>
        <dbReference type="ARBA" id="ARBA00022729"/>
    </source>
</evidence>
<reference evidence="13" key="2">
    <citation type="submission" date="2025-08" db="UniProtKB">
        <authorList>
            <consortium name="RefSeq"/>
        </authorList>
    </citation>
    <scope>IDENTIFICATION</scope>
    <source>
        <tissue evidence="13">Blood</tissue>
    </source>
</reference>
<feature type="domain" description="Fibronectin type-III" evidence="11">
    <location>
        <begin position="133"/>
        <end position="236"/>
    </location>
</feature>
<feature type="region of interest" description="Disordered" evidence="9">
    <location>
        <begin position="864"/>
        <end position="896"/>
    </location>
</feature>